<gene>
    <name evidence="2" type="ORF">GSONMT00063192001</name>
</gene>
<feature type="compositionally biased region" description="Basic and acidic residues" evidence="1">
    <location>
        <begin position="56"/>
        <end position="68"/>
    </location>
</feature>
<feature type="region of interest" description="Disordered" evidence="1">
    <location>
        <begin position="263"/>
        <end position="343"/>
    </location>
</feature>
<sequence>MYLGLSSEKPRMFQVTLDESNRTWGRSTIYKPEEFDDVKKGIKKKGRTWGPSSVQTKERGSCAERVRPLSDGNNPWSTSLGKSVPLAALFAEQQGTSKEEMCSPDGSENTKPKQLKFPNQVYIDLPLWKDEKQQGGEGTAGSCPGESLEDSSTTSASSTSTTPQHTPTNSLKRTSARRRTDAVLYGCASMLASVALGFDLRNVLNAPPADDPEPQPSVEKKKKEGLFQRATRFPGGRSSHKEEAASQGPINLISMSSISEYNSTKSLLRSASEGPEPSPVKEVAPISLSHPTPQPRSGSQSQVPEAPGRRTPASPLPQPAAPEKTHSQSMGSHLRRKKSAIVQDSHYDKEHILIVYGFM</sequence>
<feature type="compositionally biased region" description="Polar residues" evidence="1">
    <location>
        <begin position="71"/>
        <end position="81"/>
    </location>
</feature>
<dbReference type="AlphaFoldDB" id="A0A060Y334"/>
<feature type="region of interest" description="Disordered" evidence="1">
    <location>
        <begin position="132"/>
        <end position="177"/>
    </location>
</feature>
<proteinExistence type="predicted"/>
<feature type="region of interest" description="Disordered" evidence="1">
    <location>
        <begin position="206"/>
        <end position="251"/>
    </location>
</feature>
<name>A0A060Y334_ONCMY</name>
<dbReference type="STRING" id="8022.A0A060Y334"/>
<feature type="region of interest" description="Disordered" evidence="1">
    <location>
        <begin position="45"/>
        <end position="116"/>
    </location>
</feature>
<accession>A0A060Y334</accession>
<evidence type="ECO:0000256" key="1">
    <source>
        <dbReference type="SAM" id="MobiDB-lite"/>
    </source>
</evidence>
<dbReference type="EMBL" id="FR907026">
    <property type="protein sequence ID" value="CDQ85932.1"/>
    <property type="molecule type" value="Genomic_DNA"/>
</dbReference>
<feature type="non-terminal residue" evidence="2">
    <location>
        <position position="359"/>
    </location>
</feature>
<feature type="compositionally biased region" description="Polar residues" evidence="1">
    <location>
        <begin position="289"/>
        <end position="303"/>
    </location>
</feature>
<feature type="compositionally biased region" description="Low complexity" evidence="1">
    <location>
        <begin position="151"/>
        <end position="170"/>
    </location>
</feature>
<reference evidence="2" key="2">
    <citation type="submission" date="2014-03" db="EMBL/GenBank/DDBJ databases">
        <authorList>
            <person name="Genoscope - CEA"/>
        </authorList>
    </citation>
    <scope>NUCLEOTIDE SEQUENCE</scope>
</reference>
<evidence type="ECO:0000313" key="3">
    <source>
        <dbReference type="Proteomes" id="UP000193380"/>
    </source>
</evidence>
<protein>
    <submittedName>
        <fullName evidence="2">Uncharacterized protein</fullName>
    </submittedName>
</protein>
<dbReference type="Proteomes" id="UP000193380">
    <property type="component" value="Unassembled WGS sequence"/>
</dbReference>
<organism evidence="2 3">
    <name type="scientific">Oncorhynchus mykiss</name>
    <name type="common">Rainbow trout</name>
    <name type="synonym">Salmo gairdneri</name>
    <dbReference type="NCBI Taxonomy" id="8022"/>
    <lineage>
        <taxon>Eukaryota</taxon>
        <taxon>Metazoa</taxon>
        <taxon>Chordata</taxon>
        <taxon>Craniata</taxon>
        <taxon>Vertebrata</taxon>
        <taxon>Euteleostomi</taxon>
        <taxon>Actinopterygii</taxon>
        <taxon>Neopterygii</taxon>
        <taxon>Teleostei</taxon>
        <taxon>Protacanthopterygii</taxon>
        <taxon>Salmoniformes</taxon>
        <taxon>Salmonidae</taxon>
        <taxon>Salmoninae</taxon>
        <taxon>Oncorhynchus</taxon>
    </lineage>
</organism>
<reference evidence="2" key="1">
    <citation type="journal article" date="2014" name="Nat. Commun.">
        <title>The rainbow trout genome provides novel insights into evolution after whole-genome duplication in vertebrates.</title>
        <authorList>
            <person name="Berthelot C."/>
            <person name="Brunet F."/>
            <person name="Chalopin D."/>
            <person name="Juanchich A."/>
            <person name="Bernard M."/>
            <person name="Noel B."/>
            <person name="Bento P."/>
            <person name="Da Silva C."/>
            <person name="Labadie K."/>
            <person name="Alberti A."/>
            <person name="Aury J.M."/>
            <person name="Louis A."/>
            <person name="Dehais P."/>
            <person name="Bardou P."/>
            <person name="Montfort J."/>
            <person name="Klopp C."/>
            <person name="Cabau C."/>
            <person name="Gaspin C."/>
            <person name="Thorgaard G.H."/>
            <person name="Boussaha M."/>
            <person name="Quillet E."/>
            <person name="Guyomard R."/>
            <person name="Galiana D."/>
            <person name="Bobe J."/>
            <person name="Volff J.N."/>
            <person name="Genet C."/>
            <person name="Wincker P."/>
            <person name="Jaillon O."/>
            <person name="Roest Crollius H."/>
            <person name="Guiguen Y."/>
        </authorList>
    </citation>
    <scope>NUCLEOTIDE SEQUENCE [LARGE SCALE GENOMIC DNA]</scope>
</reference>
<evidence type="ECO:0000313" key="2">
    <source>
        <dbReference type="EMBL" id="CDQ85932.1"/>
    </source>
</evidence>
<dbReference type="PaxDb" id="8022-A0A060Y334"/>